<dbReference type="EMBL" id="ASHM01026797">
    <property type="protein sequence ID" value="PNX73956.1"/>
    <property type="molecule type" value="Genomic_DNA"/>
</dbReference>
<evidence type="ECO:0000313" key="1">
    <source>
        <dbReference type="EMBL" id="PNX73956.1"/>
    </source>
</evidence>
<name>A0A2K3L5Z6_TRIPR</name>
<reference evidence="1 2" key="2">
    <citation type="journal article" date="2017" name="Front. Plant Sci.">
        <title>Gene Classification and Mining of Molecular Markers Useful in Red Clover (Trifolium pratense) Breeding.</title>
        <authorList>
            <person name="Istvanek J."/>
            <person name="Dluhosova J."/>
            <person name="Dluhos P."/>
            <person name="Patkova L."/>
            <person name="Nedelnik J."/>
            <person name="Repkova J."/>
        </authorList>
    </citation>
    <scope>NUCLEOTIDE SEQUENCE [LARGE SCALE GENOMIC DNA]</scope>
    <source>
        <strain evidence="2">cv. Tatra</strain>
        <tissue evidence="1">Young leaves</tissue>
    </source>
</reference>
<sequence length="99" mass="11368">MLYSPSPLSIVVLLRHLNRVPLKLLQSTNLKFMNMFGSQVLELSHGSKLVKENPAVQERMFLLLYVVEAVMWSLRSIENCRIIGGTHSSRWISIEQRST</sequence>
<comment type="caution">
    <text evidence="1">The sequence shown here is derived from an EMBL/GenBank/DDBJ whole genome shotgun (WGS) entry which is preliminary data.</text>
</comment>
<protein>
    <submittedName>
        <fullName evidence="1">Uncharacterized protein</fullName>
    </submittedName>
</protein>
<gene>
    <name evidence="1" type="ORF">L195_g029866</name>
</gene>
<organism evidence="1 2">
    <name type="scientific">Trifolium pratense</name>
    <name type="common">Red clover</name>
    <dbReference type="NCBI Taxonomy" id="57577"/>
    <lineage>
        <taxon>Eukaryota</taxon>
        <taxon>Viridiplantae</taxon>
        <taxon>Streptophyta</taxon>
        <taxon>Embryophyta</taxon>
        <taxon>Tracheophyta</taxon>
        <taxon>Spermatophyta</taxon>
        <taxon>Magnoliopsida</taxon>
        <taxon>eudicotyledons</taxon>
        <taxon>Gunneridae</taxon>
        <taxon>Pentapetalae</taxon>
        <taxon>rosids</taxon>
        <taxon>fabids</taxon>
        <taxon>Fabales</taxon>
        <taxon>Fabaceae</taxon>
        <taxon>Papilionoideae</taxon>
        <taxon>50 kb inversion clade</taxon>
        <taxon>NPAAA clade</taxon>
        <taxon>Hologalegina</taxon>
        <taxon>IRL clade</taxon>
        <taxon>Trifolieae</taxon>
        <taxon>Trifolium</taxon>
    </lineage>
</organism>
<proteinExistence type="predicted"/>
<accession>A0A2K3L5Z6</accession>
<dbReference type="Proteomes" id="UP000236291">
    <property type="component" value="Unassembled WGS sequence"/>
</dbReference>
<reference evidence="1 2" key="1">
    <citation type="journal article" date="2014" name="Am. J. Bot.">
        <title>Genome assembly and annotation for red clover (Trifolium pratense; Fabaceae).</title>
        <authorList>
            <person name="Istvanek J."/>
            <person name="Jaros M."/>
            <person name="Krenek A."/>
            <person name="Repkova J."/>
        </authorList>
    </citation>
    <scope>NUCLEOTIDE SEQUENCE [LARGE SCALE GENOMIC DNA]</scope>
    <source>
        <strain evidence="2">cv. Tatra</strain>
        <tissue evidence="1">Young leaves</tissue>
    </source>
</reference>
<evidence type="ECO:0000313" key="2">
    <source>
        <dbReference type="Proteomes" id="UP000236291"/>
    </source>
</evidence>
<dbReference type="AlphaFoldDB" id="A0A2K3L5Z6"/>